<name>A0A2P2QYR1_RHIMU</name>
<evidence type="ECO:0000313" key="1">
    <source>
        <dbReference type="EMBL" id="MBX72087.1"/>
    </source>
</evidence>
<sequence length="16" mass="2030">MFPKKVMFNFSKKIKR</sequence>
<dbReference type="EMBL" id="GGEC01091603">
    <property type="protein sequence ID" value="MBX72087.1"/>
    <property type="molecule type" value="Transcribed_RNA"/>
</dbReference>
<dbReference type="AlphaFoldDB" id="A0A2P2QYR1"/>
<proteinExistence type="predicted"/>
<reference evidence="1" key="1">
    <citation type="submission" date="2018-02" db="EMBL/GenBank/DDBJ databases">
        <title>Rhizophora mucronata_Transcriptome.</title>
        <authorList>
            <person name="Meera S.P."/>
            <person name="Sreeshan A."/>
            <person name="Augustine A."/>
        </authorList>
    </citation>
    <scope>NUCLEOTIDE SEQUENCE</scope>
    <source>
        <tissue evidence="1">Leaf</tissue>
    </source>
</reference>
<organism evidence="1">
    <name type="scientific">Rhizophora mucronata</name>
    <name type="common">Asiatic mangrove</name>
    <dbReference type="NCBI Taxonomy" id="61149"/>
    <lineage>
        <taxon>Eukaryota</taxon>
        <taxon>Viridiplantae</taxon>
        <taxon>Streptophyta</taxon>
        <taxon>Embryophyta</taxon>
        <taxon>Tracheophyta</taxon>
        <taxon>Spermatophyta</taxon>
        <taxon>Magnoliopsida</taxon>
        <taxon>eudicotyledons</taxon>
        <taxon>Gunneridae</taxon>
        <taxon>Pentapetalae</taxon>
        <taxon>rosids</taxon>
        <taxon>fabids</taxon>
        <taxon>Malpighiales</taxon>
        <taxon>Rhizophoraceae</taxon>
        <taxon>Rhizophora</taxon>
    </lineage>
</organism>
<protein>
    <submittedName>
        <fullName evidence="1">Uncharacterized protein</fullName>
    </submittedName>
</protein>
<accession>A0A2P2QYR1</accession>